<dbReference type="InterPro" id="IPR034164">
    <property type="entry name" value="Pepsin-like_dom"/>
</dbReference>
<dbReference type="InterPro" id="IPR021109">
    <property type="entry name" value="Peptidase_aspartic_dom_sf"/>
</dbReference>
<name>A0A316UIU2_9BASI</name>
<dbReference type="Proteomes" id="UP000245884">
    <property type="component" value="Unassembled WGS sequence"/>
</dbReference>
<dbReference type="InterPro" id="IPR033121">
    <property type="entry name" value="PEPTIDASE_A1"/>
</dbReference>
<evidence type="ECO:0000259" key="2">
    <source>
        <dbReference type="PROSITE" id="PS51767"/>
    </source>
</evidence>
<keyword evidence="3" id="KW-0378">Hydrolase</keyword>
<reference evidence="3 4" key="1">
    <citation type="journal article" date="2018" name="Mol. Biol. Evol.">
        <title>Broad Genomic Sampling Reveals a Smut Pathogenic Ancestry of the Fungal Clade Ustilaginomycotina.</title>
        <authorList>
            <person name="Kijpornyongpan T."/>
            <person name="Mondo S.J."/>
            <person name="Barry K."/>
            <person name="Sandor L."/>
            <person name="Lee J."/>
            <person name="Lipzen A."/>
            <person name="Pangilinan J."/>
            <person name="LaButti K."/>
            <person name="Hainaut M."/>
            <person name="Henrissat B."/>
            <person name="Grigoriev I.V."/>
            <person name="Spatafora J.W."/>
            <person name="Aime M.C."/>
        </authorList>
    </citation>
    <scope>NUCLEOTIDE SEQUENCE [LARGE SCALE GENOMIC DNA]</scope>
    <source>
        <strain evidence="3 4">MCA 5214</strain>
    </source>
</reference>
<dbReference type="PANTHER" id="PTHR47966:SF57">
    <property type="entry name" value="PEPTIDASE A1 DOMAIN-CONTAINING PROTEIN"/>
    <property type="match status" value="1"/>
</dbReference>
<dbReference type="GO" id="GO:0004190">
    <property type="term" value="F:aspartic-type endopeptidase activity"/>
    <property type="evidence" value="ECO:0007669"/>
    <property type="project" value="InterPro"/>
</dbReference>
<proteinExistence type="inferred from homology"/>
<accession>A0A316UIU2</accession>
<dbReference type="PROSITE" id="PS51767">
    <property type="entry name" value="PEPTIDASE_A1"/>
    <property type="match status" value="1"/>
</dbReference>
<keyword evidence="4" id="KW-1185">Reference proteome</keyword>
<dbReference type="AlphaFoldDB" id="A0A316UIU2"/>
<dbReference type="STRING" id="1569628.A0A316UIU2"/>
<sequence length="379" mass="39960">MASSPITLSKNTKHLHSSDGKTVDFAKLNGHLKLVAHKYQRCLSAYESNVGKKHPRHHAGEGGSMLIKGAGDVSLEDEQNELWTGPISFGGQTFKIDFDTGSSDTLVNKDAYKPGKTATQTNKTFSTAYGDGTKAQGHVYLDTLEIGGLPAVKDVAIGLSTTTFINSAQEGGSQGISGMAFPSLATFGSKYPPYFDSLMKANVLKQPLFSFFFAETGSELTLGQISSKATGTPHWVPVDSSQGFWTLEQTSVNGIQINAIGDTGTTLIIGSPSQVQQLFDSLDGVKAQNEGGATYGVLTGDTVPKITFELAGKQVTLSDESAVFGDDGNGNKVLSIVGQDIGLDGWILGDAMLRNFVSVWDRGSNRFGVADLAGGSAAK</sequence>
<dbReference type="Pfam" id="PF00026">
    <property type="entry name" value="Asp"/>
    <property type="match status" value="1"/>
</dbReference>
<dbReference type="RefSeq" id="XP_025359752.1">
    <property type="nucleotide sequence ID" value="XM_025504585.1"/>
</dbReference>
<dbReference type="Gene3D" id="2.40.70.10">
    <property type="entry name" value="Acid Proteases"/>
    <property type="match status" value="2"/>
</dbReference>
<dbReference type="SUPFAM" id="SSF50630">
    <property type="entry name" value="Acid proteases"/>
    <property type="match status" value="1"/>
</dbReference>
<dbReference type="PRINTS" id="PR00792">
    <property type="entry name" value="PEPSIN"/>
</dbReference>
<keyword evidence="3" id="KW-0645">Protease</keyword>
<dbReference type="EMBL" id="KZ819677">
    <property type="protein sequence ID" value="PWN25140.1"/>
    <property type="molecule type" value="Genomic_DNA"/>
</dbReference>
<evidence type="ECO:0000313" key="3">
    <source>
        <dbReference type="EMBL" id="PWN25140.1"/>
    </source>
</evidence>
<dbReference type="InterPro" id="IPR001461">
    <property type="entry name" value="Aspartic_peptidase_A1"/>
</dbReference>
<comment type="similarity">
    <text evidence="1">Belongs to the peptidase A1 family.</text>
</comment>
<evidence type="ECO:0000313" key="4">
    <source>
        <dbReference type="Proteomes" id="UP000245884"/>
    </source>
</evidence>
<dbReference type="OrthoDB" id="15189at2759"/>
<dbReference type="GeneID" id="37026408"/>
<dbReference type="GO" id="GO:0006508">
    <property type="term" value="P:proteolysis"/>
    <property type="evidence" value="ECO:0007669"/>
    <property type="project" value="UniProtKB-KW"/>
</dbReference>
<feature type="domain" description="Peptidase A1" evidence="2">
    <location>
        <begin position="83"/>
        <end position="370"/>
    </location>
</feature>
<gene>
    <name evidence="3" type="ORF">BDZ90DRAFT_223709</name>
</gene>
<dbReference type="PANTHER" id="PTHR47966">
    <property type="entry name" value="BETA-SITE APP-CLEAVING ENZYME, ISOFORM A-RELATED"/>
    <property type="match status" value="1"/>
</dbReference>
<organism evidence="3 4">
    <name type="scientific">Jaminaea rosea</name>
    <dbReference type="NCBI Taxonomy" id="1569628"/>
    <lineage>
        <taxon>Eukaryota</taxon>
        <taxon>Fungi</taxon>
        <taxon>Dikarya</taxon>
        <taxon>Basidiomycota</taxon>
        <taxon>Ustilaginomycotina</taxon>
        <taxon>Exobasidiomycetes</taxon>
        <taxon>Microstromatales</taxon>
        <taxon>Microstromatales incertae sedis</taxon>
        <taxon>Jaminaea</taxon>
    </lineage>
</organism>
<dbReference type="CDD" id="cd05471">
    <property type="entry name" value="pepsin_like"/>
    <property type="match status" value="1"/>
</dbReference>
<protein>
    <submittedName>
        <fullName evidence="3">Acid protease</fullName>
    </submittedName>
</protein>
<evidence type="ECO:0000256" key="1">
    <source>
        <dbReference type="ARBA" id="ARBA00007447"/>
    </source>
</evidence>